<protein>
    <submittedName>
        <fullName evidence="2">Uncharacterized protein</fullName>
    </submittedName>
</protein>
<name>A0A3M0MFL1_9RHOB</name>
<sequence length="157" mass="17235">MIRASLLTLILAAAPALSQDVSNSGMVRKCDDATRADTIAEPWEENTATYSDGAIRIARLDFTEPAAAAVKLLVLSPPRDELGLRQCRVVSLSDGMGFYDIDFARREASYDPQRGLTISMPARQYLPESDQGGDDGWFQLYITINQQSGEITTQGFK</sequence>
<gene>
    <name evidence="2" type="ORF">C9E81_07365</name>
</gene>
<keyword evidence="3" id="KW-1185">Reference proteome</keyword>
<evidence type="ECO:0000313" key="3">
    <source>
        <dbReference type="Proteomes" id="UP000273516"/>
    </source>
</evidence>
<accession>A0A3M0MFL1</accession>
<evidence type="ECO:0000313" key="2">
    <source>
        <dbReference type="EMBL" id="RMC36468.1"/>
    </source>
</evidence>
<proteinExistence type="predicted"/>
<feature type="signal peptide" evidence="1">
    <location>
        <begin position="1"/>
        <end position="18"/>
    </location>
</feature>
<dbReference type="EMBL" id="QOKZ01000002">
    <property type="protein sequence ID" value="RMC36468.1"/>
    <property type="molecule type" value="Genomic_DNA"/>
</dbReference>
<dbReference type="Proteomes" id="UP000273516">
    <property type="component" value="Unassembled WGS sequence"/>
</dbReference>
<comment type="caution">
    <text evidence="2">The sequence shown here is derived from an EMBL/GenBank/DDBJ whole genome shotgun (WGS) entry which is preliminary data.</text>
</comment>
<evidence type="ECO:0000256" key="1">
    <source>
        <dbReference type="SAM" id="SignalP"/>
    </source>
</evidence>
<keyword evidence="1" id="KW-0732">Signal</keyword>
<organism evidence="2 3">
    <name type="scientific">Paracoccus alkanivorans</name>
    <dbReference type="NCBI Taxonomy" id="2116655"/>
    <lineage>
        <taxon>Bacteria</taxon>
        <taxon>Pseudomonadati</taxon>
        <taxon>Pseudomonadota</taxon>
        <taxon>Alphaproteobacteria</taxon>
        <taxon>Rhodobacterales</taxon>
        <taxon>Paracoccaceae</taxon>
        <taxon>Paracoccus</taxon>
    </lineage>
</organism>
<reference evidence="2 3" key="1">
    <citation type="submission" date="2018-07" db="EMBL/GenBank/DDBJ databases">
        <authorList>
            <person name="Zhang Y."/>
            <person name="Wang L."/>
            <person name="Ma S."/>
        </authorList>
    </citation>
    <scope>NUCLEOTIDE SEQUENCE [LARGE SCALE GENOMIC DNA]</scope>
    <source>
        <strain evidence="2 3">4-2</strain>
    </source>
</reference>
<dbReference type="AlphaFoldDB" id="A0A3M0MFL1"/>
<feature type="chain" id="PRO_5017936716" evidence="1">
    <location>
        <begin position="19"/>
        <end position="157"/>
    </location>
</feature>